<feature type="compositionally biased region" description="Polar residues" evidence="1">
    <location>
        <begin position="298"/>
        <end position="318"/>
    </location>
</feature>
<reference evidence="2 3" key="1">
    <citation type="journal article" date="2022" name="bioRxiv">
        <title>Genomics of Preaxostyla Flagellates Illuminates Evolutionary Transitions and the Path Towards Mitochondrial Loss.</title>
        <authorList>
            <person name="Novak L.V.F."/>
            <person name="Treitli S.C."/>
            <person name="Pyrih J."/>
            <person name="Halakuc P."/>
            <person name="Pipaliya S.V."/>
            <person name="Vacek V."/>
            <person name="Brzon O."/>
            <person name="Soukal P."/>
            <person name="Eme L."/>
            <person name="Dacks J.B."/>
            <person name="Karnkowska A."/>
            <person name="Elias M."/>
            <person name="Hampl V."/>
        </authorList>
    </citation>
    <scope>NUCLEOTIDE SEQUENCE [LARGE SCALE GENOMIC DNA]</scope>
    <source>
        <strain evidence="2">NAU3</strain>
        <tissue evidence="2">Gut</tissue>
    </source>
</reference>
<feature type="compositionally biased region" description="Pro residues" evidence="1">
    <location>
        <begin position="357"/>
        <end position="383"/>
    </location>
</feature>
<feature type="compositionally biased region" description="Polar residues" evidence="1">
    <location>
        <begin position="259"/>
        <end position="273"/>
    </location>
</feature>
<feature type="region of interest" description="Disordered" evidence="1">
    <location>
        <begin position="246"/>
        <end position="404"/>
    </location>
</feature>
<organism evidence="2 3">
    <name type="scientific">Blattamonas nauphoetae</name>
    <dbReference type="NCBI Taxonomy" id="2049346"/>
    <lineage>
        <taxon>Eukaryota</taxon>
        <taxon>Metamonada</taxon>
        <taxon>Preaxostyla</taxon>
        <taxon>Oxymonadida</taxon>
        <taxon>Blattamonas</taxon>
    </lineage>
</organism>
<evidence type="ECO:0000313" key="3">
    <source>
        <dbReference type="Proteomes" id="UP001281761"/>
    </source>
</evidence>
<feature type="compositionally biased region" description="Low complexity" evidence="1">
    <location>
        <begin position="282"/>
        <end position="295"/>
    </location>
</feature>
<evidence type="ECO:0000313" key="2">
    <source>
        <dbReference type="EMBL" id="KAK2960811.1"/>
    </source>
</evidence>
<feature type="compositionally biased region" description="Low complexity" evidence="1">
    <location>
        <begin position="346"/>
        <end position="356"/>
    </location>
</feature>
<proteinExistence type="predicted"/>
<dbReference type="Proteomes" id="UP001281761">
    <property type="component" value="Unassembled WGS sequence"/>
</dbReference>
<keyword evidence="3" id="KW-1185">Reference proteome</keyword>
<name>A0ABQ9YAN3_9EUKA</name>
<sequence>MDADGTFELTWNEYIRCCPADPMRVKQAIFSKFIVGTIINIHGTLIQWSPLKSTVEVKSRQPDVTMTFTVFYPKTSKLDSLTNNPNPERIFCASIEKLYANSMDVRLVDGQQNDLDIVIDSSTLDELFQITEPTDHDGLFHSFWTSQTLELTGQLYAKTNISTLKGFLSEYNLMEWTHNFMRAGKEDQEDQLSFVYNQRDSQELFRNVESIGPGVNVRVAFTPLFRQNDTHFCLLTNVWKLYRPPQPTPPFRNDPQGAPNFSQPNIHTAQPQPNRGGPPVNPGAQPQPQIHAAPPSSIAVQPTTIAQPPPTLMTNPQPSIAPGPQPGLPNPLSSQPPVFPPTNNYQNVPPQIQQSPSPAPPPQMNPVTPQPQQPQGGPPPVTQPKPVQVQPVVPPSDPTPTGQPDIVADTPEPIEQPAAGQVFICTLSQKPIVHKAKLAGDNPPIYYELENLRQFIAENGMNPTTFETCNAQSIIEVP</sequence>
<gene>
    <name evidence="2" type="ORF">BLNAU_4208</name>
</gene>
<feature type="compositionally biased region" description="Pro residues" evidence="1">
    <location>
        <begin position="319"/>
        <end position="329"/>
    </location>
</feature>
<comment type="caution">
    <text evidence="2">The sequence shown here is derived from an EMBL/GenBank/DDBJ whole genome shotgun (WGS) entry which is preliminary data.</text>
</comment>
<protein>
    <submittedName>
        <fullName evidence="2">Uncharacterized protein</fullName>
    </submittedName>
</protein>
<feature type="compositionally biased region" description="Polar residues" evidence="1">
    <location>
        <begin position="331"/>
        <end position="345"/>
    </location>
</feature>
<accession>A0ABQ9YAN3</accession>
<dbReference type="EMBL" id="JARBJD010000020">
    <property type="protein sequence ID" value="KAK2960811.1"/>
    <property type="molecule type" value="Genomic_DNA"/>
</dbReference>
<evidence type="ECO:0000256" key="1">
    <source>
        <dbReference type="SAM" id="MobiDB-lite"/>
    </source>
</evidence>